<dbReference type="PANTHER" id="PTHR34472">
    <property type="entry name" value="SULFUR CARRIER PROTEIN THIS"/>
    <property type="match status" value="1"/>
</dbReference>
<proteinExistence type="predicted"/>
<dbReference type="AlphaFoldDB" id="A0A8J7K7G3"/>
<keyword evidence="2" id="KW-1185">Reference proteome</keyword>
<accession>A0A8J7K7G3</accession>
<reference evidence="1" key="1">
    <citation type="submission" date="2020-10" db="EMBL/GenBank/DDBJ databases">
        <title>Bacterium isolated from coastal waters sediment.</title>
        <authorList>
            <person name="Chen R.-J."/>
            <person name="Lu D.-C."/>
            <person name="Zhu K.-L."/>
            <person name="Du Z.-J."/>
        </authorList>
    </citation>
    <scope>NUCLEOTIDE SEQUENCE</scope>
    <source>
        <strain evidence="1">N1Y112</strain>
    </source>
</reference>
<dbReference type="PANTHER" id="PTHR34472:SF1">
    <property type="entry name" value="SULFUR CARRIER PROTEIN THIS"/>
    <property type="match status" value="1"/>
</dbReference>
<dbReference type="InterPro" id="IPR003749">
    <property type="entry name" value="ThiS/MoaD-like"/>
</dbReference>
<comment type="caution">
    <text evidence="1">The sequence shown here is derived from an EMBL/GenBank/DDBJ whole genome shotgun (WGS) entry which is preliminary data.</text>
</comment>
<dbReference type="Proteomes" id="UP000640333">
    <property type="component" value="Unassembled WGS sequence"/>
</dbReference>
<dbReference type="Pfam" id="PF02597">
    <property type="entry name" value="ThiS"/>
    <property type="match status" value="1"/>
</dbReference>
<dbReference type="InterPro" id="IPR016155">
    <property type="entry name" value="Mopterin_synth/thiamin_S_b"/>
</dbReference>
<organism evidence="1 2">
    <name type="scientific">Pontibacterium sinense</name>
    <dbReference type="NCBI Taxonomy" id="2781979"/>
    <lineage>
        <taxon>Bacteria</taxon>
        <taxon>Pseudomonadati</taxon>
        <taxon>Pseudomonadota</taxon>
        <taxon>Gammaproteobacteria</taxon>
        <taxon>Oceanospirillales</taxon>
        <taxon>Oceanospirillaceae</taxon>
        <taxon>Pontibacterium</taxon>
    </lineage>
</organism>
<evidence type="ECO:0000313" key="1">
    <source>
        <dbReference type="EMBL" id="MBE9398201.1"/>
    </source>
</evidence>
<dbReference type="NCBIfam" id="TIGR01683">
    <property type="entry name" value="thiS"/>
    <property type="match status" value="1"/>
</dbReference>
<dbReference type="EMBL" id="JADEYS010000013">
    <property type="protein sequence ID" value="MBE9398201.1"/>
    <property type="molecule type" value="Genomic_DNA"/>
</dbReference>
<dbReference type="SUPFAM" id="SSF54285">
    <property type="entry name" value="MoaD/ThiS"/>
    <property type="match status" value="1"/>
</dbReference>
<name>A0A8J7K7G3_9GAMM</name>
<gene>
    <name evidence="1" type="primary">thiS</name>
    <name evidence="1" type="ORF">IOQ59_13145</name>
</gene>
<dbReference type="CDD" id="cd00565">
    <property type="entry name" value="Ubl_ThiS"/>
    <property type="match status" value="1"/>
</dbReference>
<protein>
    <submittedName>
        <fullName evidence="1">Sulfur carrier protein ThiS</fullName>
    </submittedName>
</protein>
<evidence type="ECO:0000313" key="2">
    <source>
        <dbReference type="Proteomes" id="UP000640333"/>
    </source>
</evidence>
<dbReference type="RefSeq" id="WP_193953834.1">
    <property type="nucleotide sequence ID" value="NZ_JADEYS010000013.1"/>
</dbReference>
<dbReference type="InterPro" id="IPR010035">
    <property type="entry name" value="Thi_S"/>
</dbReference>
<dbReference type="InterPro" id="IPR012675">
    <property type="entry name" value="Beta-grasp_dom_sf"/>
</dbReference>
<dbReference type="Gene3D" id="3.10.20.30">
    <property type="match status" value="1"/>
</dbReference>
<sequence>MIRLTVNGESMQLYSANNLQELLDKLHLGAQRVAVEVNCEIIPRSLHAQTRVREGDRIEIVRAIGGG</sequence>